<organism evidence="1">
    <name type="scientific">Rhizophora mucronata</name>
    <name type="common">Asiatic mangrove</name>
    <dbReference type="NCBI Taxonomy" id="61149"/>
    <lineage>
        <taxon>Eukaryota</taxon>
        <taxon>Viridiplantae</taxon>
        <taxon>Streptophyta</taxon>
        <taxon>Embryophyta</taxon>
        <taxon>Tracheophyta</taxon>
        <taxon>Spermatophyta</taxon>
        <taxon>Magnoliopsida</taxon>
        <taxon>eudicotyledons</taxon>
        <taxon>Gunneridae</taxon>
        <taxon>Pentapetalae</taxon>
        <taxon>rosids</taxon>
        <taxon>fabids</taxon>
        <taxon>Malpighiales</taxon>
        <taxon>Rhizophoraceae</taxon>
        <taxon>Rhizophora</taxon>
    </lineage>
</organism>
<protein>
    <submittedName>
        <fullName evidence="1">Uncharacterized protein</fullName>
    </submittedName>
</protein>
<dbReference type="AlphaFoldDB" id="A0A2P2P4U6"/>
<dbReference type="EMBL" id="GGEC01069167">
    <property type="protein sequence ID" value="MBX49651.1"/>
    <property type="molecule type" value="Transcribed_RNA"/>
</dbReference>
<accession>A0A2P2P4U6</accession>
<sequence>MICVATLFFSLNLLIEDGKIECGKELQLTDLFLL</sequence>
<name>A0A2P2P4U6_RHIMU</name>
<evidence type="ECO:0000313" key="1">
    <source>
        <dbReference type="EMBL" id="MBX49651.1"/>
    </source>
</evidence>
<reference evidence="1" key="1">
    <citation type="submission" date="2018-02" db="EMBL/GenBank/DDBJ databases">
        <title>Rhizophora mucronata_Transcriptome.</title>
        <authorList>
            <person name="Meera S.P."/>
            <person name="Sreeshan A."/>
            <person name="Augustine A."/>
        </authorList>
    </citation>
    <scope>NUCLEOTIDE SEQUENCE</scope>
    <source>
        <tissue evidence="1">Leaf</tissue>
    </source>
</reference>
<proteinExistence type="predicted"/>